<keyword evidence="2" id="KW-1185">Reference proteome</keyword>
<dbReference type="AlphaFoldDB" id="A0A1C0YTU3"/>
<dbReference type="Proteomes" id="UP000093482">
    <property type="component" value="Unassembled WGS sequence"/>
</dbReference>
<gene>
    <name evidence="1" type="ORF">A6K76_10980</name>
</gene>
<sequence length="66" mass="7617">MRIQILDALLDTVMEKAKVAPHVVGPFIGEYLKILMTERFSDEEITYFKQKAAVILHTYTTPQLLH</sequence>
<evidence type="ECO:0000313" key="1">
    <source>
        <dbReference type="EMBL" id="OCS90573.1"/>
    </source>
</evidence>
<dbReference type="RefSeq" id="WP_066464575.1">
    <property type="nucleotide sequence ID" value="NZ_MATO01000036.1"/>
</dbReference>
<name>A0A1C0YTU3_9BACL</name>
<evidence type="ECO:0000313" key="2">
    <source>
        <dbReference type="Proteomes" id="UP000093482"/>
    </source>
</evidence>
<organism evidence="1 2">
    <name type="scientific">Caryophanon latum</name>
    <dbReference type="NCBI Taxonomy" id="33977"/>
    <lineage>
        <taxon>Bacteria</taxon>
        <taxon>Bacillati</taxon>
        <taxon>Bacillota</taxon>
        <taxon>Bacilli</taxon>
        <taxon>Bacillales</taxon>
        <taxon>Caryophanaceae</taxon>
        <taxon>Caryophanon</taxon>
    </lineage>
</organism>
<proteinExistence type="predicted"/>
<reference evidence="1 2" key="1">
    <citation type="submission" date="2016-07" db="EMBL/GenBank/DDBJ databases">
        <title>Caryophanon latum genome sequencing.</title>
        <authorList>
            <person name="Verma A."/>
            <person name="Pal Y."/>
            <person name="Krishnamurthi S."/>
        </authorList>
    </citation>
    <scope>NUCLEOTIDE SEQUENCE [LARGE SCALE GENOMIC DNA]</scope>
    <source>
        <strain evidence="1 2">DSM 14151</strain>
    </source>
</reference>
<dbReference type="EMBL" id="MATO01000036">
    <property type="protein sequence ID" value="OCS90573.1"/>
    <property type="molecule type" value="Genomic_DNA"/>
</dbReference>
<comment type="caution">
    <text evidence="1">The sequence shown here is derived from an EMBL/GenBank/DDBJ whole genome shotgun (WGS) entry which is preliminary data.</text>
</comment>
<protein>
    <submittedName>
        <fullName evidence="1">Uncharacterized protein</fullName>
    </submittedName>
</protein>
<accession>A0A1C0YTU3</accession>